<dbReference type="STRING" id="225004.SAMN02745152_01155"/>
<dbReference type="RefSeq" id="WP_143592615.1">
    <property type="nucleotide sequence ID" value="NZ_FUXC01000005.1"/>
</dbReference>
<name>A0A1T4N879_9SPIR</name>
<dbReference type="OrthoDB" id="363270at2"/>
<accession>A0A1T4N879</accession>
<dbReference type="InterPro" id="IPR013783">
    <property type="entry name" value="Ig-like_fold"/>
</dbReference>
<dbReference type="GeneID" id="303367400"/>
<dbReference type="Proteomes" id="UP000190395">
    <property type="component" value="Unassembled WGS sequence"/>
</dbReference>
<organism evidence="2 3">
    <name type="scientific">Treponema berlinense</name>
    <dbReference type="NCBI Taxonomy" id="225004"/>
    <lineage>
        <taxon>Bacteria</taxon>
        <taxon>Pseudomonadati</taxon>
        <taxon>Spirochaetota</taxon>
        <taxon>Spirochaetia</taxon>
        <taxon>Spirochaetales</taxon>
        <taxon>Treponemataceae</taxon>
        <taxon>Treponema</taxon>
    </lineage>
</organism>
<keyword evidence="3" id="KW-1185">Reference proteome</keyword>
<proteinExistence type="predicted"/>
<evidence type="ECO:0000313" key="3">
    <source>
        <dbReference type="Proteomes" id="UP000190395"/>
    </source>
</evidence>
<feature type="domain" description="Bacterial Ig-like" evidence="1">
    <location>
        <begin position="1276"/>
        <end position="1362"/>
    </location>
</feature>
<sequence>MEKSVFNLGKGKEPLKVIRGGVFAIMLCALVCAAGSCKVGLGDSVDTEAPSVKIVYPDPNTNAIIRDTFILYGDCDDDKQITAVKITLVNIDTGTTVLSDVPATVDSDQKHWRIKLNSHSEENKYNGWQFADGKYTVTVRAYDGSHDSSSDEKSSTSSSFEIDNTAPVFVIKNPGVLKTETSSPSAYGSIFTVEGTISELHSVSSMEVTVYDEAGNCVSEEFYDGETLQAFVEEDIEIAGGTSVIIAQSGSTDGRYNKIYGEGSGTQKFTCSIKLTDNAKKYVNPPELSDSRSAEEAALDEKGNSTCSIYLYDDVYNALLSQKNPESKKLSAGDLKNLINCTLDNKEARNFLLEKEKNTDSAGDASKRLYFSLNPEANPTYNVNGFEYSFVEDDYLQQASAGNAVSVTVLQGLDQTMIDLDGDPDGNEKSNSTVKVWMKEFLDRPLDEAAVKEEITETLAPKVKAQEDEGNEGFVEYVKGTKEVPVTEIEGWKLIFDYGQNNSGESSVSTKTFSVTLPAGSIALNKYYLLVVTGRDIDNVEFSQSKIYGFEGNEAGIPPTLTIDDIYGDKAKTVKNLVPSSNFDFTGKATLKGSSLYTSEFSVTLTVEDQDSDKIIGTVTETLTRSALDKPWSETAALKFTDKENWIFTPDKLGNDNFKVVKGVGKSYLYTLEVWGKASSGHESSSTLNLQIDSKNPAVEITSITPTVDEYDEEKGPFVNGTIWVKGNVEETNLENVAVEVYAGDTLVEKASNASLGKKYSINYEIDTTTLKDDSALEIRLKAVDKVGNETCVSSTALEDYKELKIAQKTDMPVVTLNNASPAIKSADGISVDENLFGTVSNNKISVSVSDDDLIKSVTMKVSSEAGEVIDSTTKDEIGKSTYSASFALPTAEGVYKVEVIAKDDILSTELSGEREAKTTVIGPFFVAVSAGAPTISLDSVKTYLTATPSFTGTVSSDQATVSAKFTKANIGGKDADETELSKYTALLSKSEVNAKKWTVSLNSGASLDNGNYTIRFTAENKYGESNSSEAEFTVDNVAPTVKITEYNSIKNENGFTEPLNFYLNPENIKTIKGTCADNESGSGIDSVYYYIGDITGKEIPSTENGWILANLTKTESETGWTISLTDLNVEEGKNYPVHIKAKDNAGNRSEDYNYISLYIDKTGPNLKASVPDSGLTYTKNEKFYRVYGSNSFNVSVTATDVAGVASVSANSTSLVKGDDGIYTGTVSVTPDSNGFASISVIAMDSVGNSSETTIDDVMIDSTAPTVAISSYPENATKDEFTLSGTVSDNIGVKSVVITDSLDSAKSYEATVSGGKWSVTLKPSSIAAGADETNDGSHTYTVTAKDKVGNTSTKTCRVTTDTTAPYWYTDNTENKEPYISTKASSEKITVSGVEYSLYNSTSVTVAAKAKDATTNVGHLLYNLNDEKDSLSALVWKTVDNGNITVENLAQGLNTLKIKAADEAGNETSPFAISFFVDSLAPAEPALKSVDSDSDEGSMKIFAAQNKQKLVNGNSDVVFKVEVADKAADDTSDGKDSYSGIASVELAKIGNKTLSKAISGTFVSEENGKQVYSITVPAGELASGSANVTVKDKAGNSTTLGMFNFLLDNKAPAVSMSSPAGDVNKTISLSASATDNQEIDGATLKLEYSTDKTNWTKLSRDNAGPEYKAVISDSVISVTGFDTTKFADKSTVYVRAVISDKAKNEGKSEEVALRINQDSDRPVVKIDNLARLGDGTFILKYGTNAQITGTLSDDDSTSGAVVEEFVISETPYTGSESVKNLAKKFDSATGDFTFEPENTEDGTKTLYFYIKDNGGSEFYTTAPTGADSSGSTAYLKNPKLYLKTEPLDDSLAAKVFSYKSDSNSPTVTAGKGVLYSDNAGENAAKDANGETFDFASSNSTLNTSFVAGGSERRFVKFQFEANDASGIEGMTLELFDEANNSVLKLKTPDSITGASGFTTSGTIEQKQIKPNETDPTTSIWTTEIIDLEGKTTAQYTAKIVPYDKAGLAGNGSYSFFIDNSAPEIVIRSPISGKEVTGTVSIAGTATDTGSSGTANIQWLIPKKEFVTVANTKTGTEKLEYLKSLNWNGGEDALAATATLTSWQFDFDGKNDDAASDPANFIFKGGNPALDVYDSDVFATNVTDGIYALPVYFMATDAIGNYSIYEKYALRHNPDGDKPKLDFLYPTVSDYGKDLEYVVLGGTIRATGSAVIPSGTTTVRSVYYQIAGENGSFSESDKTAASTNYGYAVLTAYDVVKEITGTDYSSTSRTIDDSMLKKFGFSTKAEMDAWWGIKANGTAAWNIILNERGELNPETDGSTTNIKIRTCGINAEGKFGAWTSGDNVISIHIDDKAPVINSIVKQYKEDEITSNPTKLPECKASQNYVSDMFLREQWYLEVTLLDETAVTSYSVQKDTTSLTEGSGYFVQSNVEDKSKNGYRLYIPIDKDSDSVSYTITANDKEHTATQTFSFRLDNTAPTLESLTGNGQDLAPNGIIEDSNYVYTVGGKSEDSGSGVERVLFYFMRKSGITKTTITDEVLLDPMITTGTDKSKIELSTLTALPVTQENKTFYLYAKAQTSSATKDTFTLLTSADSHIRTGGLIYIDGLYRKITKLDGTTVTFEPAMSEAKASVTAYFPIAQVIDNTATEKVKSNSANPFTFESGDDGDGMPETFSKTGTTWTWDATIHSYNMPDGPVTLVIMAFDEAGNVSRKSYNLMIVNNAPRLAKVWLGTDLNNDGKFTSSSDIKEIVEYNILAAEGNEQKEYELDFTAKKSDGTPKYESGIFKIKKDLAVIPEFTGGNGSIGMISNLTATDTTKTTGTVTEASARDVTVTGTEKTLMDSSDSPKFTSQKFTTNAKANSIYAFVISENELGDDGENRGMSFTFWDKTEETEQGTNSQYSVLFVKNFSIAQKDNTPPNAVIDPFQWNSLTDNSIYGSETSESFSDLKGHIELEADWKKATGYKDSETNGQFDGDPKVSGKITIRGSAYDNTNLTALYAVIDDFTFANSTASTGLETTGITTTESSGSKTRTMVKLATYENGSWTVTKGGMDDYGWNFSVTDGGISQTGHRVTWQLDWDTSKVSGIVGADKVIGIAAQDHKGNYSWQTASAQTEDETIFNRPEYRVDVVPYVVKVETKLSKQKKSNWSVYNRSALGHYPVQSVVSNVASGILNTKTSEDVTLHGFNLNGTSVTITGRKNAVITGNVSEQTATDLSKITFNVADLASGTLKLSVNNVEVINNYNDNDAMGTAETEGTASKNMYNRQANGDTNNILTDDLVFDVWEFNDRAAKPINGLATGVQMQVNQSSKMLNFAFANGGLFFSMGGKVGDTDYSSYYWAGDWDTFAGPSVGFHVDASGNTYSVASGGDTNAQGHVDKYAFYTSRWGLGTRNTGGTYGGSNALRLEEIAIKTGPETFDYSLMKYRYLSSEFASSSTNLYLVNYDALTDEIRFRAGTFDSTTNQFTGGFTDTYKGQTPSYYSTANCQVIANNSVSGGRFLTDDSGSTTKVAPISGRGAGQYVDIAVATNGTNNKDAVCVVWFDAYENCLKYSYYVDPISNWENLKGDSKATGWSTPKTIFEEGGEYCQIVVDAENHIHIAAYAGNGDVKYAYLERYNSPYSEGTNSCTVDSSGAVGEHLTLDVALDEKGNSIPYIGYFTAAIKAPKYAWLSDTTKGKVPAGVDDYERFTGAWEVTVLPTPSRPTTNREDKINIGVFKDEDGKLNWSTTDGNAPADSNIGTSTCSISVNGYSSTETSQCYGNGSKNAVFAYQISGSTGSCIETAQMR</sequence>
<dbReference type="InterPro" id="IPR044016">
    <property type="entry name" value="Big_13"/>
</dbReference>
<dbReference type="EMBL" id="FUXC01000005">
    <property type="protein sequence ID" value="SJZ75490.1"/>
    <property type="molecule type" value="Genomic_DNA"/>
</dbReference>
<dbReference type="Pfam" id="PF19077">
    <property type="entry name" value="Big_13"/>
    <property type="match status" value="1"/>
</dbReference>
<dbReference type="Gene3D" id="2.60.40.10">
    <property type="entry name" value="Immunoglobulins"/>
    <property type="match status" value="2"/>
</dbReference>
<evidence type="ECO:0000259" key="1">
    <source>
        <dbReference type="Pfam" id="PF19077"/>
    </source>
</evidence>
<evidence type="ECO:0000313" key="2">
    <source>
        <dbReference type="EMBL" id="SJZ75490.1"/>
    </source>
</evidence>
<protein>
    <recommendedName>
        <fullName evidence="1">Bacterial Ig-like domain-containing protein</fullName>
    </recommendedName>
</protein>
<reference evidence="2 3" key="1">
    <citation type="submission" date="2017-02" db="EMBL/GenBank/DDBJ databases">
        <authorList>
            <person name="Peterson S.W."/>
        </authorList>
    </citation>
    <scope>NUCLEOTIDE SEQUENCE [LARGE SCALE GENOMIC DNA]</scope>
    <source>
        <strain evidence="2 3">ATCC BAA-909</strain>
    </source>
</reference>
<gene>
    <name evidence="2" type="ORF">SAMN02745152_01155</name>
</gene>